<organism evidence="1 2">
    <name type="scientific">Yarrowia lipolytica</name>
    <name type="common">Candida lipolytica</name>
    <dbReference type="NCBI Taxonomy" id="4952"/>
    <lineage>
        <taxon>Eukaryota</taxon>
        <taxon>Fungi</taxon>
        <taxon>Dikarya</taxon>
        <taxon>Ascomycota</taxon>
        <taxon>Saccharomycotina</taxon>
        <taxon>Dipodascomycetes</taxon>
        <taxon>Dipodascales</taxon>
        <taxon>Dipodascales incertae sedis</taxon>
        <taxon>Yarrowia</taxon>
    </lineage>
</organism>
<reference evidence="1 2" key="1">
    <citation type="journal article" date="2016" name="PLoS ONE">
        <title>Sequence Assembly of Yarrowia lipolytica Strain W29/CLIB89 Shows Transposable Element Diversity.</title>
        <authorList>
            <person name="Magnan C."/>
            <person name="Yu J."/>
            <person name="Chang I."/>
            <person name="Jahn E."/>
            <person name="Kanomata Y."/>
            <person name="Wu J."/>
            <person name="Zeller M."/>
            <person name="Oakes M."/>
            <person name="Baldi P."/>
            <person name="Sandmeyer S."/>
        </authorList>
    </citation>
    <scope>NUCLEOTIDE SEQUENCE [LARGE SCALE GENOMIC DNA]</scope>
    <source>
        <strain evidence="2">CLIB89(W29)</strain>
    </source>
</reference>
<dbReference type="GeneID" id="94582955"/>
<dbReference type="Proteomes" id="UP000182444">
    <property type="component" value="Chromosome 1C"/>
</dbReference>
<sequence length="67" mass="7120">MGLKNRHMTGTSDVNATAEFEGDGEVACGFLAGPNVEACGSQIHIEFNILLGGCVFVREKVSILMSF</sequence>
<evidence type="ECO:0000313" key="1">
    <source>
        <dbReference type="EMBL" id="AOW02727.1"/>
    </source>
</evidence>
<dbReference type="EMBL" id="CP017555">
    <property type="protein sequence ID" value="AOW02727.1"/>
    <property type="molecule type" value="Genomic_DNA"/>
</dbReference>
<gene>
    <name evidence="1" type="ORF">YALI1_C16809g</name>
</gene>
<proteinExistence type="predicted"/>
<name>A0A1D8NAQ8_YARLL</name>
<evidence type="ECO:0000313" key="2">
    <source>
        <dbReference type="Proteomes" id="UP000182444"/>
    </source>
</evidence>
<dbReference type="VEuPathDB" id="FungiDB:YALI1_C16809g"/>
<protein>
    <submittedName>
        <fullName evidence="1">Uncharacterized protein</fullName>
    </submittedName>
</protein>
<accession>A0A1D8NAQ8</accession>
<dbReference type="RefSeq" id="XP_068138421.1">
    <property type="nucleotide sequence ID" value="XM_068282320.1"/>
</dbReference>
<dbReference type="AlphaFoldDB" id="A0A1D8NAQ8"/>